<accession>A0A1Y2DFM4</accession>
<dbReference type="AlphaFoldDB" id="A0A1Y2DFM4"/>
<feature type="chain" id="PRO_5013345090" evidence="1">
    <location>
        <begin position="20"/>
        <end position="106"/>
    </location>
</feature>
<reference evidence="2 3" key="1">
    <citation type="submission" date="2016-07" db="EMBL/GenBank/DDBJ databases">
        <title>Pervasive Adenine N6-methylation of Active Genes in Fungi.</title>
        <authorList>
            <consortium name="DOE Joint Genome Institute"/>
            <person name="Mondo S.J."/>
            <person name="Dannebaum R.O."/>
            <person name="Kuo R.C."/>
            <person name="Labutti K."/>
            <person name="Haridas S."/>
            <person name="Kuo A."/>
            <person name="Salamov A."/>
            <person name="Ahrendt S.R."/>
            <person name="Lipzen A."/>
            <person name="Sullivan W."/>
            <person name="Andreopoulos W.B."/>
            <person name="Clum A."/>
            <person name="Lindquist E."/>
            <person name="Daum C."/>
            <person name="Ramamoorthy G.K."/>
            <person name="Gryganskyi A."/>
            <person name="Culley D."/>
            <person name="Magnuson J.K."/>
            <person name="James T.Y."/>
            <person name="O'Malley M.A."/>
            <person name="Stajich J.E."/>
            <person name="Spatafora J.W."/>
            <person name="Visel A."/>
            <person name="Grigoriev I.V."/>
        </authorList>
    </citation>
    <scope>NUCLEOTIDE SEQUENCE [LARGE SCALE GENOMIC DNA]</scope>
    <source>
        <strain evidence="2 3">CBS 129021</strain>
    </source>
</reference>
<dbReference type="InParanoid" id="A0A1Y2DFM4"/>
<proteinExistence type="predicted"/>
<protein>
    <submittedName>
        <fullName evidence="2">Uncharacterized protein</fullName>
    </submittedName>
</protein>
<comment type="caution">
    <text evidence="2">The sequence shown here is derived from an EMBL/GenBank/DDBJ whole genome shotgun (WGS) entry which is preliminary data.</text>
</comment>
<gene>
    <name evidence="2" type="ORF">BCR38DRAFT_75693</name>
</gene>
<keyword evidence="3" id="KW-1185">Reference proteome</keyword>
<dbReference type="GeneID" id="63781826"/>
<dbReference type="Proteomes" id="UP000193689">
    <property type="component" value="Unassembled WGS sequence"/>
</dbReference>
<evidence type="ECO:0000256" key="1">
    <source>
        <dbReference type="SAM" id="SignalP"/>
    </source>
</evidence>
<evidence type="ECO:0000313" key="3">
    <source>
        <dbReference type="Proteomes" id="UP000193689"/>
    </source>
</evidence>
<keyword evidence="1" id="KW-0732">Signal</keyword>
<dbReference type="RefSeq" id="XP_040711093.1">
    <property type="nucleotide sequence ID" value="XM_040865614.1"/>
</dbReference>
<dbReference type="OrthoDB" id="4695911at2759"/>
<sequence length="106" mass="11901">MLSVLFQFLLLTSLPPSLTKVLHPRQNPNPGPCKIDDCYDVIESSACWNSVINNWPGRNDTDPKEIFQCTPGGQTTMCQCYGCDSILDQFVVNNRLCNGTIATRYR</sequence>
<dbReference type="EMBL" id="MCFJ01000017">
    <property type="protein sequence ID" value="ORY58058.1"/>
    <property type="molecule type" value="Genomic_DNA"/>
</dbReference>
<name>A0A1Y2DFM4_9PEZI</name>
<evidence type="ECO:0000313" key="2">
    <source>
        <dbReference type="EMBL" id="ORY58058.1"/>
    </source>
</evidence>
<organism evidence="2 3">
    <name type="scientific">Pseudomassariella vexata</name>
    <dbReference type="NCBI Taxonomy" id="1141098"/>
    <lineage>
        <taxon>Eukaryota</taxon>
        <taxon>Fungi</taxon>
        <taxon>Dikarya</taxon>
        <taxon>Ascomycota</taxon>
        <taxon>Pezizomycotina</taxon>
        <taxon>Sordariomycetes</taxon>
        <taxon>Xylariomycetidae</taxon>
        <taxon>Amphisphaeriales</taxon>
        <taxon>Pseudomassariaceae</taxon>
        <taxon>Pseudomassariella</taxon>
    </lineage>
</organism>
<feature type="signal peptide" evidence="1">
    <location>
        <begin position="1"/>
        <end position="19"/>
    </location>
</feature>